<dbReference type="EMBL" id="CP064942">
    <property type="protein sequence ID" value="QPH56273.1"/>
    <property type="molecule type" value="Genomic_DNA"/>
</dbReference>
<evidence type="ECO:0000313" key="2">
    <source>
        <dbReference type="EMBL" id="QPH56273.1"/>
    </source>
</evidence>
<dbReference type="PANTHER" id="PTHR34988:SF1">
    <property type="entry name" value="DNA-BINDING PROTEIN"/>
    <property type="match status" value="1"/>
</dbReference>
<reference evidence="2 3" key="1">
    <citation type="submission" date="2020-11" db="EMBL/GenBank/DDBJ databases">
        <title>Description of Pontivivens ytuae sp. nov. isolated from deep sea sediment of Mariana Trench.</title>
        <authorList>
            <person name="Wang Z."/>
            <person name="Sun Q.-L."/>
            <person name="Xu X.-D."/>
            <person name="Tang Y.-Z."/>
            <person name="Zhang J."/>
        </authorList>
    </citation>
    <scope>NUCLEOTIDE SEQUENCE [LARGE SCALE GENOMIC DNA]</scope>
    <source>
        <strain evidence="2 3">MT2928</strain>
    </source>
</reference>
<name>A0A7S9QEU8_9RHOB</name>
<feature type="domain" description="PPC" evidence="1">
    <location>
        <begin position="1"/>
        <end position="129"/>
    </location>
</feature>
<dbReference type="PANTHER" id="PTHR34988">
    <property type="entry name" value="PROTEIN, PUTATIVE-RELATED"/>
    <property type="match status" value="1"/>
</dbReference>
<dbReference type="PROSITE" id="PS51257">
    <property type="entry name" value="PROKAR_LIPOPROTEIN"/>
    <property type="match status" value="1"/>
</dbReference>
<dbReference type="Pfam" id="PF03479">
    <property type="entry name" value="PCC"/>
    <property type="match status" value="1"/>
</dbReference>
<keyword evidence="3" id="KW-1185">Reference proteome</keyword>
<organism evidence="2 3">
    <name type="scientific">Pontivivens ytuae</name>
    <dbReference type="NCBI Taxonomy" id="2789856"/>
    <lineage>
        <taxon>Bacteria</taxon>
        <taxon>Pseudomonadati</taxon>
        <taxon>Pseudomonadota</taxon>
        <taxon>Alphaproteobacteria</taxon>
        <taxon>Rhodobacterales</taxon>
        <taxon>Paracoccaceae</taxon>
        <taxon>Pontivivens</taxon>
    </lineage>
</organism>
<dbReference type="SUPFAM" id="SSF117856">
    <property type="entry name" value="AF0104/ALDC/Ptd012-like"/>
    <property type="match status" value="1"/>
</dbReference>
<sequence length="131" mass="13528">MRHLALRLSPGTELRSALCEAFDESGAAAGFVAACVGSLTVAPLRFADRDDAVEVPGPLEIVALSGTLSTDGPHLHLTVADAEGRVTGGHLMPGALVRTTAEAVLGLTDAFAFSRALDPATGYAELFIRAR</sequence>
<dbReference type="PROSITE" id="PS51742">
    <property type="entry name" value="PPC"/>
    <property type="match status" value="1"/>
</dbReference>
<proteinExistence type="predicted"/>
<dbReference type="Proteomes" id="UP000594800">
    <property type="component" value="Chromosome"/>
</dbReference>
<dbReference type="InterPro" id="IPR005175">
    <property type="entry name" value="PPC_dom"/>
</dbReference>
<dbReference type="CDD" id="cd11378">
    <property type="entry name" value="DUF296"/>
    <property type="match status" value="1"/>
</dbReference>
<evidence type="ECO:0000313" key="3">
    <source>
        <dbReference type="Proteomes" id="UP000594800"/>
    </source>
</evidence>
<evidence type="ECO:0000259" key="1">
    <source>
        <dbReference type="PROSITE" id="PS51742"/>
    </source>
</evidence>
<dbReference type="AlphaFoldDB" id="A0A7S9QEU8"/>
<protein>
    <submittedName>
        <fullName evidence="2">DUF296 domain-containing protein</fullName>
    </submittedName>
</protein>
<dbReference type="Gene3D" id="3.30.1330.80">
    <property type="entry name" value="Hypothetical protein, similar to alpha- acetolactate decarboxylase, domain 2"/>
    <property type="match status" value="1"/>
</dbReference>
<gene>
    <name evidence="2" type="ORF">I0K15_18715</name>
</gene>
<dbReference type="KEGG" id="poz:I0K15_18715"/>
<accession>A0A7S9QEU8</accession>